<dbReference type="InterPro" id="IPR038765">
    <property type="entry name" value="Papain-like_cys_pep_sf"/>
</dbReference>
<keyword evidence="3" id="KW-0378">Hydrolase</keyword>
<dbReference type="Gene3D" id="3.90.1720.10">
    <property type="entry name" value="endopeptidase domain like (from Nostoc punctiforme)"/>
    <property type="match status" value="1"/>
</dbReference>
<dbReference type="InterPro" id="IPR003646">
    <property type="entry name" value="SH3-like_bac-type"/>
</dbReference>
<feature type="domain" description="NlpC/P60" evidence="6">
    <location>
        <begin position="261"/>
        <end position="374"/>
    </location>
</feature>
<evidence type="ECO:0000256" key="5">
    <source>
        <dbReference type="SAM" id="SignalP"/>
    </source>
</evidence>
<accession>A0ABY4YT49</accession>
<evidence type="ECO:0000256" key="4">
    <source>
        <dbReference type="ARBA" id="ARBA00022807"/>
    </source>
</evidence>
<dbReference type="Gene3D" id="2.30.30.40">
    <property type="entry name" value="SH3 Domains"/>
    <property type="match status" value="3"/>
</dbReference>
<name>A0ABY4YT49_9MICO</name>
<dbReference type="Pfam" id="PF00877">
    <property type="entry name" value="NLPC_P60"/>
    <property type="match status" value="1"/>
</dbReference>
<dbReference type="RefSeq" id="WP_252593030.1">
    <property type="nucleotide sequence ID" value="NZ_CP099489.1"/>
</dbReference>
<keyword evidence="4" id="KW-0788">Thiol protease</keyword>
<gene>
    <name evidence="7" type="ORF">NF556_20345</name>
</gene>
<keyword evidence="2" id="KW-0645">Protease</keyword>
<dbReference type="Proteomes" id="UP001056455">
    <property type="component" value="Chromosome"/>
</dbReference>
<protein>
    <submittedName>
        <fullName evidence="7">NlpC/P60 family protein</fullName>
    </submittedName>
</protein>
<dbReference type="PANTHER" id="PTHR47053">
    <property type="entry name" value="MUREIN DD-ENDOPEPTIDASE MEPH-RELATED"/>
    <property type="match status" value="1"/>
</dbReference>
<evidence type="ECO:0000259" key="6">
    <source>
        <dbReference type="PROSITE" id="PS51935"/>
    </source>
</evidence>
<dbReference type="SMART" id="SM00287">
    <property type="entry name" value="SH3b"/>
    <property type="match status" value="3"/>
</dbReference>
<evidence type="ECO:0000256" key="2">
    <source>
        <dbReference type="ARBA" id="ARBA00022670"/>
    </source>
</evidence>
<keyword evidence="8" id="KW-1185">Reference proteome</keyword>
<evidence type="ECO:0000256" key="1">
    <source>
        <dbReference type="ARBA" id="ARBA00007074"/>
    </source>
</evidence>
<reference evidence="7" key="1">
    <citation type="submission" date="2022-06" db="EMBL/GenBank/DDBJ databases">
        <title>Ornithinimicrobium HY1793.</title>
        <authorList>
            <person name="Huang Y."/>
        </authorList>
    </citation>
    <scope>NUCLEOTIDE SEQUENCE</scope>
    <source>
        <strain evidence="7">HY1793</strain>
    </source>
</reference>
<organism evidence="7 8">
    <name type="scientific">Ornithinimicrobium faecis</name>
    <dbReference type="NCBI Taxonomy" id="2934158"/>
    <lineage>
        <taxon>Bacteria</taxon>
        <taxon>Bacillati</taxon>
        <taxon>Actinomycetota</taxon>
        <taxon>Actinomycetes</taxon>
        <taxon>Micrococcales</taxon>
        <taxon>Ornithinimicrobiaceae</taxon>
        <taxon>Ornithinimicrobium</taxon>
    </lineage>
</organism>
<evidence type="ECO:0000313" key="8">
    <source>
        <dbReference type="Proteomes" id="UP001056455"/>
    </source>
</evidence>
<comment type="similarity">
    <text evidence="1">Belongs to the peptidase C40 family.</text>
</comment>
<evidence type="ECO:0000313" key="7">
    <source>
        <dbReference type="EMBL" id="USQ79904.1"/>
    </source>
</evidence>
<dbReference type="InterPro" id="IPR000064">
    <property type="entry name" value="NLP_P60_dom"/>
</dbReference>
<feature type="signal peptide" evidence="5">
    <location>
        <begin position="1"/>
        <end position="44"/>
    </location>
</feature>
<proteinExistence type="inferred from homology"/>
<evidence type="ECO:0000256" key="3">
    <source>
        <dbReference type="ARBA" id="ARBA00022801"/>
    </source>
</evidence>
<dbReference type="PROSITE" id="PS51935">
    <property type="entry name" value="NLPC_P60"/>
    <property type="match status" value="1"/>
</dbReference>
<dbReference type="SUPFAM" id="SSF54001">
    <property type="entry name" value="Cysteine proteinases"/>
    <property type="match status" value="1"/>
</dbReference>
<dbReference type="InterPro" id="IPR051202">
    <property type="entry name" value="Peptidase_C40"/>
</dbReference>
<dbReference type="EMBL" id="CP099489">
    <property type="protein sequence ID" value="USQ79904.1"/>
    <property type="molecule type" value="Genomic_DNA"/>
</dbReference>
<feature type="chain" id="PRO_5045228570" evidence="5">
    <location>
        <begin position="45"/>
        <end position="374"/>
    </location>
</feature>
<sequence length="374" mass="37850">MRQPRSAQPRHAHIDRKAGPRAVSASALALALALPLVGAAPSMAAPAVTAPASPITVPADPADTVQSVSQVTRTAVNVRSGASTNHSIVGSFAEGTELSGSWTDNGWLNLGDGTYVSGSVLIDAGSGETATMYTRTAVNVRSGASTNHSIVGSYSQGTEVSGSWTSNGWLNLGSGRYIAGSVLVEGGGGGGGGEEVTRYARTNVNVRSGPGTDHSIVGSHGQGTELSGTMTSNGWLQTGSSSFVSSSVLTENGGGGGGGGEVSGSDVLEEGRKYFGIMYRGGGASPSTGFDCSGYTQYVFGQLGIDLPRTTGGQRSVATSVSNPQPGDLVFWGSPAYHVAIYAGDGYIYDSGKPGLPVQKRPMFSGVSGFGRVL</sequence>
<dbReference type="PANTHER" id="PTHR47053:SF1">
    <property type="entry name" value="MUREIN DD-ENDOPEPTIDASE MEPH-RELATED"/>
    <property type="match status" value="1"/>
</dbReference>
<keyword evidence="5" id="KW-0732">Signal</keyword>